<name>A0A9Q3D056_9BASI</name>
<feature type="region of interest" description="Disordered" evidence="1">
    <location>
        <begin position="51"/>
        <end position="70"/>
    </location>
</feature>
<sequence length="86" mass="9654">MSWVRVPLGEERWTKDHLRINITRLGAAMPGCSYKPFAHFADLKFRERGLTPANGYSNGSSNKGISNGTIQIEQAPKLQKLWPKQG</sequence>
<gene>
    <name evidence="2" type="ORF">O181_034029</name>
</gene>
<feature type="compositionally biased region" description="Low complexity" evidence="1">
    <location>
        <begin position="54"/>
        <end position="68"/>
    </location>
</feature>
<evidence type="ECO:0000313" key="2">
    <source>
        <dbReference type="EMBL" id="MBW0494314.1"/>
    </source>
</evidence>
<dbReference type="Proteomes" id="UP000765509">
    <property type="component" value="Unassembled WGS sequence"/>
</dbReference>
<keyword evidence="3" id="KW-1185">Reference proteome</keyword>
<protein>
    <submittedName>
        <fullName evidence="2">Uncharacterized protein</fullName>
    </submittedName>
</protein>
<dbReference type="AlphaFoldDB" id="A0A9Q3D056"/>
<organism evidence="2 3">
    <name type="scientific">Austropuccinia psidii MF-1</name>
    <dbReference type="NCBI Taxonomy" id="1389203"/>
    <lineage>
        <taxon>Eukaryota</taxon>
        <taxon>Fungi</taxon>
        <taxon>Dikarya</taxon>
        <taxon>Basidiomycota</taxon>
        <taxon>Pucciniomycotina</taxon>
        <taxon>Pucciniomycetes</taxon>
        <taxon>Pucciniales</taxon>
        <taxon>Sphaerophragmiaceae</taxon>
        <taxon>Austropuccinia</taxon>
    </lineage>
</organism>
<evidence type="ECO:0000313" key="3">
    <source>
        <dbReference type="Proteomes" id="UP000765509"/>
    </source>
</evidence>
<comment type="caution">
    <text evidence="2">The sequence shown here is derived from an EMBL/GenBank/DDBJ whole genome shotgun (WGS) entry which is preliminary data.</text>
</comment>
<evidence type="ECO:0000256" key="1">
    <source>
        <dbReference type="SAM" id="MobiDB-lite"/>
    </source>
</evidence>
<reference evidence="2" key="1">
    <citation type="submission" date="2021-03" db="EMBL/GenBank/DDBJ databases">
        <title>Draft genome sequence of rust myrtle Austropuccinia psidii MF-1, a brazilian biotype.</title>
        <authorList>
            <person name="Quecine M.C."/>
            <person name="Pachon D.M.R."/>
            <person name="Bonatelli M.L."/>
            <person name="Correr F.H."/>
            <person name="Franceschini L.M."/>
            <person name="Leite T.F."/>
            <person name="Margarido G.R.A."/>
            <person name="Almeida C.A."/>
            <person name="Ferrarezi J.A."/>
            <person name="Labate C.A."/>
        </authorList>
    </citation>
    <scope>NUCLEOTIDE SEQUENCE</scope>
    <source>
        <strain evidence="2">MF-1</strain>
    </source>
</reference>
<proteinExistence type="predicted"/>
<dbReference type="EMBL" id="AVOT02012515">
    <property type="protein sequence ID" value="MBW0494314.1"/>
    <property type="molecule type" value="Genomic_DNA"/>
</dbReference>
<accession>A0A9Q3D056</accession>